<evidence type="ECO:0000313" key="1">
    <source>
        <dbReference type="EMBL" id="CAH2396441.1"/>
    </source>
</evidence>
<keyword evidence="2" id="KW-1185">Reference proteome</keyword>
<dbReference type="EMBL" id="CAKXZT010000038">
    <property type="protein sequence ID" value="CAH2396441.1"/>
    <property type="molecule type" value="Genomic_DNA"/>
</dbReference>
<sequence length="88" mass="9892">MAFRLLLYECACVSEHAYIFYCATGKPSQVDCVLIFGEIHPPMEKLSPLDISEKAANQVNMRTVYVDFALAAIYLGYSQALSRCRHTP</sequence>
<name>A0ABN8JE88_9HYPH</name>
<organism evidence="1 2">
    <name type="scientific">Mesorhizobium escarrei</name>
    <dbReference type="NCBI Taxonomy" id="666018"/>
    <lineage>
        <taxon>Bacteria</taxon>
        <taxon>Pseudomonadati</taxon>
        <taxon>Pseudomonadota</taxon>
        <taxon>Alphaproteobacteria</taxon>
        <taxon>Hyphomicrobiales</taxon>
        <taxon>Phyllobacteriaceae</taxon>
        <taxon>Mesorhizobium</taxon>
    </lineage>
</organism>
<gene>
    <name evidence="1" type="ORF">MES5069_1320015</name>
</gene>
<protein>
    <submittedName>
        <fullName evidence="1">Uncharacterized protein</fullName>
    </submittedName>
</protein>
<reference evidence="1 2" key="1">
    <citation type="submission" date="2022-03" db="EMBL/GenBank/DDBJ databases">
        <authorList>
            <person name="Brunel B."/>
        </authorList>
    </citation>
    <scope>NUCLEOTIDE SEQUENCE [LARGE SCALE GENOMIC DNA]</scope>
    <source>
        <strain evidence="1">STM5069sample</strain>
    </source>
</reference>
<evidence type="ECO:0000313" key="2">
    <source>
        <dbReference type="Proteomes" id="UP001153050"/>
    </source>
</evidence>
<comment type="caution">
    <text evidence="1">The sequence shown here is derived from an EMBL/GenBank/DDBJ whole genome shotgun (WGS) entry which is preliminary data.</text>
</comment>
<dbReference type="Proteomes" id="UP001153050">
    <property type="component" value="Unassembled WGS sequence"/>
</dbReference>
<accession>A0ABN8JE88</accession>
<proteinExistence type="predicted"/>